<dbReference type="InterPro" id="IPR049326">
    <property type="entry name" value="Rhodopsin_dom_fungi"/>
</dbReference>
<dbReference type="Proteomes" id="UP000635477">
    <property type="component" value="Unassembled WGS sequence"/>
</dbReference>
<dbReference type="PANTHER" id="PTHR33048">
    <property type="entry name" value="PTH11-LIKE INTEGRAL MEMBRANE PROTEIN (AFU_ORTHOLOGUE AFUA_5G11245)"/>
    <property type="match status" value="1"/>
</dbReference>
<dbReference type="AlphaFoldDB" id="A0A8H4UBC5"/>
<evidence type="ECO:0000256" key="5">
    <source>
        <dbReference type="ARBA" id="ARBA00038359"/>
    </source>
</evidence>
<keyword evidence="2 6" id="KW-0812">Transmembrane</keyword>
<gene>
    <name evidence="8" type="ORF">FZEAL_9374</name>
</gene>
<dbReference type="Pfam" id="PF20684">
    <property type="entry name" value="Fung_rhodopsin"/>
    <property type="match status" value="1"/>
</dbReference>
<reference evidence="8" key="1">
    <citation type="journal article" date="2020" name="BMC Genomics">
        <title>Correction to: Identification and distribution of gene clusters required for synthesis of sphingolipid metabolism inhibitors in diverse species of the filamentous fungus Fusarium.</title>
        <authorList>
            <person name="Kim H.S."/>
            <person name="Lohmar J.M."/>
            <person name="Busman M."/>
            <person name="Brown D.W."/>
            <person name="Naumann T.A."/>
            <person name="Divon H.H."/>
            <person name="Lysoe E."/>
            <person name="Uhlig S."/>
            <person name="Proctor R.H."/>
        </authorList>
    </citation>
    <scope>NUCLEOTIDE SEQUENCE</scope>
    <source>
        <strain evidence="8">NRRL 22465</strain>
    </source>
</reference>
<dbReference type="EMBL" id="JABEYC010000865">
    <property type="protein sequence ID" value="KAF4973275.1"/>
    <property type="molecule type" value="Genomic_DNA"/>
</dbReference>
<comment type="similarity">
    <text evidence="5">Belongs to the SAT4 family.</text>
</comment>
<evidence type="ECO:0000313" key="9">
    <source>
        <dbReference type="Proteomes" id="UP000635477"/>
    </source>
</evidence>
<feature type="transmembrane region" description="Helical" evidence="6">
    <location>
        <begin position="99"/>
        <end position="120"/>
    </location>
</feature>
<feature type="transmembrane region" description="Helical" evidence="6">
    <location>
        <begin position="17"/>
        <end position="42"/>
    </location>
</feature>
<evidence type="ECO:0000256" key="2">
    <source>
        <dbReference type="ARBA" id="ARBA00022692"/>
    </source>
</evidence>
<keyword evidence="4 6" id="KW-0472">Membrane</keyword>
<comment type="subcellular location">
    <subcellularLocation>
        <location evidence="1">Membrane</location>
        <topology evidence="1">Multi-pass membrane protein</topology>
    </subcellularLocation>
</comment>
<feature type="transmembrane region" description="Helical" evidence="6">
    <location>
        <begin position="182"/>
        <end position="204"/>
    </location>
</feature>
<dbReference type="InterPro" id="IPR052337">
    <property type="entry name" value="SAT4-like"/>
</dbReference>
<proteinExistence type="inferred from homology"/>
<accession>A0A8H4UBC5</accession>
<evidence type="ECO:0000259" key="7">
    <source>
        <dbReference type="Pfam" id="PF20684"/>
    </source>
</evidence>
<comment type="caution">
    <text evidence="8">The sequence shown here is derived from an EMBL/GenBank/DDBJ whole genome shotgun (WGS) entry which is preliminary data.</text>
</comment>
<keyword evidence="3 6" id="KW-1133">Transmembrane helix</keyword>
<evidence type="ECO:0000256" key="3">
    <source>
        <dbReference type="ARBA" id="ARBA00022989"/>
    </source>
</evidence>
<evidence type="ECO:0000256" key="1">
    <source>
        <dbReference type="ARBA" id="ARBA00004141"/>
    </source>
</evidence>
<evidence type="ECO:0000256" key="4">
    <source>
        <dbReference type="ARBA" id="ARBA00023136"/>
    </source>
</evidence>
<protein>
    <recommendedName>
        <fullName evidence="7">Rhodopsin domain-containing protein</fullName>
    </recommendedName>
</protein>
<evidence type="ECO:0000256" key="6">
    <source>
        <dbReference type="SAM" id="Phobius"/>
    </source>
</evidence>
<name>A0A8H4UBC5_9HYPO</name>
<feature type="transmembrane region" description="Helical" evidence="6">
    <location>
        <begin position="49"/>
        <end position="69"/>
    </location>
</feature>
<organism evidence="8 9">
    <name type="scientific">Fusarium zealandicum</name>
    <dbReference type="NCBI Taxonomy" id="1053134"/>
    <lineage>
        <taxon>Eukaryota</taxon>
        <taxon>Fungi</taxon>
        <taxon>Dikarya</taxon>
        <taxon>Ascomycota</taxon>
        <taxon>Pezizomycotina</taxon>
        <taxon>Sordariomycetes</taxon>
        <taxon>Hypocreomycetidae</taxon>
        <taxon>Hypocreales</taxon>
        <taxon>Nectriaceae</taxon>
        <taxon>Fusarium</taxon>
        <taxon>Fusarium staphyleae species complex</taxon>
    </lineage>
</organism>
<dbReference type="GO" id="GO:0016020">
    <property type="term" value="C:membrane"/>
    <property type="evidence" value="ECO:0007669"/>
    <property type="project" value="UniProtKB-SubCell"/>
</dbReference>
<feature type="transmembrane region" description="Helical" evidence="6">
    <location>
        <begin position="248"/>
        <end position="273"/>
    </location>
</feature>
<reference evidence="8" key="2">
    <citation type="submission" date="2020-05" db="EMBL/GenBank/DDBJ databases">
        <authorList>
            <person name="Kim H.-S."/>
            <person name="Proctor R.H."/>
            <person name="Brown D.W."/>
        </authorList>
    </citation>
    <scope>NUCLEOTIDE SEQUENCE</scope>
    <source>
        <strain evidence="8">NRRL 22465</strain>
    </source>
</reference>
<keyword evidence="9" id="KW-1185">Reference proteome</keyword>
<sequence length="429" mass="47664">MASADIPTDSKQTQLSLVAWIFTGVAIFTVATKLITTTFVFRRPGWDDLMILLSLIGSVVASALVQASVDLGLGRHTVAVASEPGGHERMVLTKKIQVIAYPFNIVAYSLPNVAILILIERLAGRTETISRLFLRGIVTVQLILASVSIIIIFVQCQPTKYLWDQSIDGTCWGPNVFNYSSYIVSAVTAFTDLILAVIPTHAFWKLQLKTQEKWEITFMLGLTLLSAIFTVIKATYLHLFNDRIDPLYNIVVLIIWGLVEQNIVIMAASVSTLRPLLRLIHEKHPIRSTVGYIRSGSDQKGAESVSEIPLDSMKLQVVGGIDDAALDTASQRLRDAGFREAAWSYGSRDDPASYTGRHMKEIHLGIAEDYSNLDKHSTRFRFPTDEQAKARVVLVPFSYAHITVTPASEHRFSREGNIYYPDAPLLLES</sequence>
<feature type="transmembrane region" description="Helical" evidence="6">
    <location>
        <begin position="132"/>
        <end position="154"/>
    </location>
</feature>
<feature type="domain" description="Rhodopsin" evidence="7">
    <location>
        <begin position="34"/>
        <end position="278"/>
    </location>
</feature>
<dbReference type="PANTHER" id="PTHR33048:SF155">
    <property type="entry name" value="INTEGRAL MEMBRANE PROTEIN"/>
    <property type="match status" value="1"/>
</dbReference>
<dbReference type="OrthoDB" id="3923077at2759"/>
<feature type="transmembrane region" description="Helical" evidence="6">
    <location>
        <begin position="216"/>
        <end position="236"/>
    </location>
</feature>
<evidence type="ECO:0000313" key="8">
    <source>
        <dbReference type="EMBL" id="KAF4973275.1"/>
    </source>
</evidence>